<dbReference type="InterPro" id="IPR008979">
    <property type="entry name" value="Galactose-bd-like_sf"/>
</dbReference>
<reference evidence="1 2" key="1">
    <citation type="submission" date="2024-04" db="EMBL/GenBank/DDBJ databases">
        <title>Tritrichomonas musculus Genome.</title>
        <authorList>
            <person name="Alves-Ferreira E."/>
            <person name="Grigg M."/>
            <person name="Lorenzi H."/>
            <person name="Galac M."/>
        </authorList>
    </citation>
    <scope>NUCLEOTIDE SEQUENCE [LARGE SCALE GENOMIC DNA]</scope>
    <source>
        <strain evidence="1 2">EAF2021</strain>
    </source>
</reference>
<protein>
    <recommendedName>
        <fullName evidence="3">F5/8 type C domain-containing protein</fullName>
    </recommendedName>
</protein>
<dbReference type="SUPFAM" id="SSF49785">
    <property type="entry name" value="Galactose-binding domain-like"/>
    <property type="match status" value="1"/>
</dbReference>
<accession>A0ABR2GZE0</accession>
<evidence type="ECO:0000313" key="2">
    <source>
        <dbReference type="Proteomes" id="UP001470230"/>
    </source>
</evidence>
<dbReference type="EMBL" id="JAPFFF010000052">
    <property type="protein sequence ID" value="KAK8839261.1"/>
    <property type="molecule type" value="Genomic_DNA"/>
</dbReference>
<evidence type="ECO:0000313" key="1">
    <source>
        <dbReference type="EMBL" id="KAK8839261.1"/>
    </source>
</evidence>
<organism evidence="1 2">
    <name type="scientific">Tritrichomonas musculus</name>
    <dbReference type="NCBI Taxonomy" id="1915356"/>
    <lineage>
        <taxon>Eukaryota</taxon>
        <taxon>Metamonada</taxon>
        <taxon>Parabasalia</taxon>
        <taxon>Tritrichomonadida</taxon>
        <taxon>Tritrichomonadidae</taxon>
        <taxon>Tritrichomonas</taxon>
    </lineage>
</organism>
<sequence>MKHVTLIDYLTKKSGGDVSENHTVNVTSSSNNGNSKLVADLQNTQSCFQLNNEQSGWIQYDFVERRVIPTSYTIRTRPDYDSYHPRNWAIEGSNTGKENEWTILDRRTNDTSLSGKSVSKTFKINLPQGSEEGYR</sequence>
<gene>
    <name evidence="1" type="ORF">M9Y10_032192</name>
</gene>
<name>A0ABR2GZE0_9EUKA</name>
<dbReference type="Proteomes" id="UP001470230">
    <property type="component" value="Unassembled WGS sequence"/>
</dbReference>
<dbReference type="Gene3D" id="2.60.120.260">
    <property type="entry name" value="Galactose-binding domain-like"/>
    <property type="match status" value="1"/>
</dbReference>
<proteinExistence type="predicted"/>
<keyword evidence="2" id="KW-1185">Reference proteome</keyword>
<evidence type="ECO:0008006" key="3">
    <source>
        <dbReference type="Google" id="ProtNLM"/>
    </source>
</evidence>
<comment type="caution">
    <text evidence="1">The sequence shown here is derived from an EMBL/GenBank/DDBJ whole genome shotgun (WGS) entry which is preliminary data.</text>
</comment>